<evidence type="ECO:0000256" key="1">
    <source>
        <dbReference type="SAM" id="MobiDB-lite"/>
    </source>
</evidence>
<feature type="region of interest" description="Disordered" evidence="1">
    <location>
        <begin position="111"/>
        <end position="133"/>
    </location>
</feature>
<organism evidence="3 4">
    <name type="scientific">Phytophthora palmivora</name>
    <dbReference type="NCBI Taxonomy" id="4796"/>
    <lineage>
        <taxon>Eukaryota</taxon>
        <taxon>Sar</taxon>
        <taxon>Stramenopiles</taxon>
        <taxon>Oomycota</taxon>
        <taxon>Peronosporomycetes</taxon>
        <taxon>Peronosporales</taxon>
        <taxon>Peronosporaceae</taxon>
        <taxon>Phytophthora</taxon>
    </lineage>
</organism>
<gene>
    <name evidence="3" type="ORF">PHPALM_9899</name>
</gene>
<comment type="caution">
    <text evidence="3">The sequence shown here is derived from an EMBL/GenBank/DDBJ whole genome shotgun (WGS) entry which is preliminary data.</text>
</comment>
<name>A0A2P4Y6F6_9STRA</name>
<dbReference type="EMBL" id="NCKW01005211">
    <property type="protein sequence ID" value="POM73269.1"/>
    <property type="molecule type" value="Genomic_DNA"/>
</dbReference>
<dbReference type="OrthoDB" id="124936at2759"/>
<proteinExistence type="predicted"/>
<reference evidence="3 4" key="1">
    <citation type="journal article" date="2017" name="Genome Biol. Evol.">
        <title>Phytophthora megakarya and P. palmivora, closely related causal agents of cacao black pod rot, underwent increases in genome sizes and gene numbers by different mechanisms.</title>
        <authorList>
            <person name="Ali S.S."/>
            <person name="Shao J."/>
            <person name="Lary D.J."/>
            <person name="Kronmiller B."/>
            <person name="Shen D."/>
            <person name="Strem M.D."/>
            <person name="Amoako-Attah I."/>
            <person name="Akrofi A.Y."/>
            <person name="Begoude B.A."/>
            <person name="Ten Hoopen G.M."/>
            <person name="Coulibaly K."/>
            <person name="Kebe B.I."/>
            <person name="Melnick R.L."/>
            <person name="Guiltinan M.J."/>
            <person name="Tyler B.M."/>
            <person name="Meinhardt L.W."/>
            <person name="Bailey B.A."/>
        </authorList>
    </citation>
    <scope>NUCLEOTIDE SEQUENCE [LARGE SCALE GENOMIC DNA]</scope>
    <source>
        <strain evidence="4">sbr112.9</strain>
    </source>
</reference>
<feature type="signal peptide" evidence="2">
    <location>
        <begin position="1"/>
        <end position="22"/>
    </location>
</feature>
<evidence type="ECO:0000256" key="2">
    <source>
        <dbReference type="SAM" id="SignalP"/>
    </source>
</evidence>
<feature type="chain" id="PRO_5015132043" evidence="2">
    <location>
        <begin position="23"/>
        <end position="155"/>
    </location>
</feature>
<dbReference type="Proteomes" id="UP000237271">
    <property type="component" value="Unassembled WGS sequence"/>
</dbReference>
<evidence type="ECO:0000313" key="3">
    <source>
        <dbReference type="EMBL" id="POM73269.1"/>
    </source>
</evidence>
<keyword evidence="4" id="KW-1185">Reference proteome</keyword>
<feature type="compositionally biased region" description="Low complexity" evidence="1">
    <location>
        <begin position="52"/>
        <end position="82"/>
    </location>
</feature>
<feature type="region of interest" description="Disordered" evidence="1">
    <location>
        <begin position="51"/>
        <end position="82"/>
    </location>
</feature>
<accession>A0A2P4Y6F6</accession>
<evidence type="ECO:0000313" key="4">
    <source>
        <dbReference type="Proteomes" id="UP000237271"/>
    </source>
</evidence>
<protein>
    <submittedName>
        <fullName evidence="3">Uncharacterized protein</fullName>
    </submittedName>
</protein>
<keyword evidence="2" id="KW-0732">Signal</keyword>
<dbReference type="AlphaFoldDB" id="A0A2P4Y6F6"/>
<sequence>MKSSFQFIFALFVATMLDSTCAMSFEWEPEADVKIPGKTVVHPQPGLRRMQASTDLSSASSASTSSTSSSAASSTTETETPTTIMVLLPDNLAPNYTGSGSVMFFDGSVGDDKSTSKSTGSDTVGEETTSSASEREFGVAMVLTAFTIVFALTAV</sequence>